<evidence type="ECO:0000313" key="2">
    <source>
        <dbReference type="EMBL" id="KAF8713974.1"/>
    </source>
</evidence>
<evidence type="ECO:0000256" key="1">
    <source>
        <dbReference type="SAM" id="MobiDB-lite"/>
    </source>
</evidence>
<dbReference type="AlphaFoldDB" id="A0A835C4B4"/>
<proteinExistence type="predicted"/>
<name>A0A835C4B4_9POAL</name>
<dbReference type="EMBL" id="JACEFO010001739">
    <property type="protein sequence ID" value="KAF8713974.1"/>
    <property type="molecule type" value="Genomic_DNA"/>
</dbReference>
<accession>A0A835C4B4</accession>
<feature type="compositionally biased region" description="Polar residues" evidence="1">
    <location>
        <begin position="139"/>
        <end position="156"/>
    </location>
</feature>
<sequence>MAHIVIERSGKQPITDVSLLRHRKILKRAYKECGDPGPPSFSSFPLAESFSHPSSPAFARPDSLSDGPAQRPNHPFLSPSRSLPLSLTTMWAPPVRFLFHLPPERRRAAPARLPPLPRLHSRLLASPNTHCLPLKPNRSHSTSTSSLNGRRLQSPTHRPLMASEAPIRRSPLPSPHPIKPPSTPRSVPHLHIELLLANTPKTAAADVHLIHRRSDLSATSSTFFSLSLLHSRTRAASPDLPPHRLNLPTEPTIMFTMVSAPSRAKPHSNPARSGELSVRRRHHQPPLATSAAPSNRSHRIKIRRPTIVSNPVNREPYRQASVAMEVPPTPAVPVARHPGALPVRSAAGTRPPWRTAWSVAGARPPSAQPGACPAHGGERPGARARGWRGERLVADAHEAGEASGSLEDCQFEEEPVQFEEEPVQFEEPDFLAEQGKWKFSLFIFF</sequence>
<evidence type="ECO:0000313" key="3">
    <source>
        <dbReference type="Proteomes" id="UP000636709"/>
    </source>
</evidence>
<gene>
    <name evidence="2" type="ORF">HU200_027961</name>
</gene>
<feature type="region of interest" description="Disordered" evidence="1">
    <location>
        <begin position="44"/>
        <end position="80"/>
    </location>
</feature>
<feature type="region of interest" description="Disordered" evidence="1">
    <location>
        <begin position="260"/>
        <end position="303"/>
    </location>
</feature>
<organism evidence="2 3">
    <name type="scientific">Digitaria exilis</name>
    <dbReference type="NCBI Taxonomy" id="1010633"/>
    <lineage>
        <taxon>Eukaryota</taxon>
        <taxon>Viridiplantae</taxon>
        <taxon>Streptophyta</taxon>
        <taxon>Embryophyta</taxon>
        <taxon>Tracheophyta</taxon>
        <taxon>Spermatophyta</taxon>
        <taxon>Magnoliopsida</taxon>
        <taxon>Liliopsida</taxon>
        <taxon>Poales</taxon>
        <taxon>Poaceae</taxon>
        <taxon>PACMAD clade</taxon>
        <taxon>Panicoideae</taxon>
        <taxon>Panicodae</taxon>
        <taxon>Paniceae</taxon>
        <taxon>Anthephorinae</taxon>
        <taxon>Digitaria</taxon>
    </lineage>
</organism>
<reference evidence="2" key="1">
    <citation type="submission" date="2020-07" db="EMBL/GenBank/DDBJ databases">
        <title>Genome sequence and genetic diversity analysis of an under-domesticated orphan crop, white fonio (Digitaria exilis).</title>
        <authorList>
            <person name="Bennetzen J.L."/>
            <person name="Chen S."/>
            <person name="Ma X."/>
            <person name="Wang X."/>
            <person name="Yssel A.E.J."/>
            <person name="Chaluvadi S.R."/>
            <person name="Johnson M."/>
            <person name="Gangashetty P."/>
            <person name="Hamidou F."/>
            <person name="Sanogo M.D."/>
            <person name="Zwaenepoel A."/>
            <person name="Wallace J."/>
            <person name="Van De Peer Y."/>
            <person name="Van Deynze A."/>
        </authorList>
    </citation>
    <scope>NUCLEOTIDE SEQUENCE</scope>
    <source>
        <tissue evidence="2">Leaves</tissue>
    </source>
</reference>
<keyword evidence="3" id="KW-1185">Reference proteome</keyword>
<comment type="caution">
    <text evidence="2">The sequence shown here is derived from an EMBL/GenBank/DDBJ whole genome shotgun (WGS) entry which is preliminary data.</text>
</comment>
<feature type="region of interest" description="Disordered" evidence="1">
    <location>
        <begin position="127"/>
        <end position="186"/>
    </location>
</feature>
<feature type="region of interest" description="Disordered" evidence="1">
    <location>
        <begin position="361"/>
        <end position="383"/>
    </location>
</feature>
<feature type="compositionally biased region" description="Pro residues" evidence="1">
    <location>
        <begin position="172"/>
        <end position="183"/>
    </location>
</feature>
<protein>
    <submittedName>
        <fullName evidence="2">Uncharacterized protein</fullName>
    </submittedName>
</protein>
<dbReference type="Proteomes" id="UP000636709">
    <property type="component" value="Unassembled WGS sequence"/>
</dbReference>